<keyword evidence="6 11" id="KW-0067">ATP-binding</keyword>
<organism evidence="15 16">
    <name type="scientific">Byssochlamys spectabilis</name>
    <name type="common">Paecilomyces variotii</name>
    <dbReference type="NCBI Taxonomy" id="264951"/>
    <lineage>
        <taxon>Eukaryota</taxon>
        <taxon>Fungi</taxon>
        <taxon>Dikarya</taxon>
        <taxon>Ascomycota</taxon>
        <taxon>Pezizomycotina</taxon>
        <taxon>Eurotiomycetes</taxon>
        <taxon>Eurotiomycetidae</taxon>
        <taxon>Eurotiales</taxon>
        <taxon>Thermoascaceae</taxon>
        <taxon>Paecilomyces</taxon>
    </lineage>
</organism>
<evidence type="ECO:0000313" key="16">
    <source>
        <dbReference type="Proteomes" id="UP000283841"/>
    </source>
</evidence>
<dbReference type="GO" id="GO:0005524">
    <property type="term" value="F:ATP binding"/>
    <property type="evidence" value="ECO:0007669"/>
    <property type="project" value="UniProtKB-KW"/>
</dbReference>
<evidence type="ECO:0000256" key="6">
    <source>
        <dbReference type="ARBA" id="ARBA00022840"/>
    </source>
</evidence>
<dbReference type="InterPro" id="IPR014729">
    <property type="entry name" value="Rossmann-like_a/b/a_fold"/>
</dbReference>
<dbReference type="GO" id="GO:0005739">
    <property type="term" value="C:mitochondrion"/>
    <property type="evidence" value="ECO:0007669"/>
    <property type="project" value="UniProtKB-SubCell"/>
</dbReference>
<dbReference type="FunFam" id="1.10.10.350:FF:000012">
    <property type="entry name" value="Glutamyl-tRNA synthetase"/>
    <property type="match status" value="1"/>
</dbReference>
<comment type="similarity">
    <text evidence="2">Belongs to the class-I aminoacyl-tRNA synthetase family. Glutamate--tRNA ligase type 1 subfamily.</text>
</comment>
<dbReference type="GO" id="GO:0008270">
    <property type="term" value="F:zinc ion binding"/>
    <property type="evidence" value="ECO:0007669"/>
    <property type="project" value="InterPro"/>
</dbReference>
<dbReference type="Proteomes" id="UP000283841">
    <property type="component" value="Unassembled WGS sequence"/>
</dbReference>
<dbReference type="Pfam" id="PF00749">
    <property type="entry name" value="tRNA-synt_1c"/>
    <property type="match status" value="1"/>
</dbReference>
<dbReference type="GO" id="GO:0006424">
    <property type="term" value="P:glutamyl-tRNA aminoacylation"/>
    <property type="evidence" value="ECO:0007669"/>
    <property type="project" value="InterPro"/>
</dbReference>
<dbReference type="RefSeq" id="XP_028483597.1">
    <property type="nucleotide sequence ID" value="XM_028632171.1"/>
</dbReference>
<dbReference type="Pfam" id="PF19269">
    <property type="entry name" value="Anticodon_2"/>
    <property type="match status" value="1"/>
</dbReference>
<proteinExistence type="inferred from homology"/>
<evidence type="ECO:0000256" key="12">
    <source>
        <dbReference type="SAM" id="MobiDB-lite"/>
    </source>
</evidence>
<feature type="region of interest" description="Disordered" evidence="12">
    <location>
        <begin position="27"/>
        <end position="49"/>
    </location>
</feature>
<dbReference type="AlphaFoldDB" id="A0A443HQ67"/>
<dbReference type="NCBIfam" id="TIGR00464">
    <property type="entry name" value="gltX_bact"/>
    <property type="match status" value="1"/>
</dbReference>
<feature type="domain" description="Glutamyl/glutaminyl-tRNA synthetase class Ib catalytic" evidence="13">
    <location>
        <begin position="48"/>
        <end position="368"/>
    </location>
</feature>
<dbReference type="InterPro" id="IPR020751">
    <property type="entry name" value="aa-tRNA-synth_I_codon-bd_sub2"/>
</dbReference>
<dbReference type="FunFam" id="3.40.50.620:FF:000045">
    <property type="entry name" value="Glutamate--tRNA ligase, mitochondrial"/>
    <property type="match status" value="1"/>
</dbReference>
<dbReference type="PANTHER" id="PTHR43311:SF2">
    <property type="entry name" value="GLUTAMATE--TRNA LIGASE, MITOCHONDRIAL-RELATED"/>
    <property type="match status" value="1"/>
</dbReference>
<evidence type="ECO:0000256" key="3">
    <source>
        <dbReference type="ARBA" id="ARBA00012835"/>
    </source>
</evidence>
<feature type="region of interest" description="Disordered" evidence="12">
    <location>
        <begin position="448"/>
        <end position="473"/>
    </location>
</feature>
<evidence type="ECO:0000256" key="10">
    <source>
        <dbReference type="ARBA" id="ARBA00072917"/>
    </source>
</evidence>
<dbReference type="PANTHER" id="PTHR43311">
    <property type="entry name" value="GLUTAMATE--TRNA LIGASE"/>
    <property type="match status" value="1"/>
</dbReference>
<dbReference type="PRINTS" id="PR00987">
    <property type="entry name" value="TRNASYNTHGLU"/>
</dbReference>
<dbReference type="InterPro" id="IPR045462">
    <property type="entry name" value="aa-tRNA-synth_I_cd-bd"/>
</dbReference>
<comment type="caution">
    <text evidence="15">The sequence shown here is derived from an EMBL/GenBank/DDBJ whole genome shotgun (WGS) entry which is preliminary data.</text>
</comment>
<evidence type="ECO:0000256" key="4">
    <source>
        <dbReference type="ARBA" id="ARBA00022598"/>
    </source>
</evidence>
<feature type="region of interest" description="Disordered" evidence="12">
    <location>
        <begin position="590"/>
        <end position="620"/>
    </location>
</feature>
<feature type="domain" description="Aminoacyl-tRNA synthetase class I anticodon-binding" evidence="14">
    <location>
        <begin position="529"/>
        <end position="582"/>
    </location>
</feature>
<keyword evidence="7 11" id="KW-0648">Protein biosynthesis</keyword>
<dbReference type="HAMAP" id="MF_00022">
    <property type="entry name" value="Glu_tRNA_synth_type1"/>
    <property type="match status" value="1"/>
</dbReference>
<dbReference type="STRING" id="264951.A0A443HQ67"/>
<feature type="compositionally biased region" description="Low complexity" evidence="12">
    <location>
        <begin position="453"/>
        <end position="468"/>
    </location>
</feature>
<evidence type="ECO:0000256" key="8">
    <source>
        <dbReference type="ARBA" id="ARBA00023146"/>
    </source>
</evidence>
<keyword evidence="5 11" id="KW-0547">Nucleotide-binding</keyword>
<evidence type="ECO:0000256" key="9">
    <source>
        <dbReference type="ARBA" id="ARBA00030865"/>
    </source>
</evidence>
<dbReference type="Gene3D" id="1.10.10.350">
    <property type="match status" value="1"/>
</dbReference>
<sequence>MRRAPQGLFARRTWICVQCRAHSVAAARSANPSAGKKSNGKLPDTPARTRFAPSPTGYLHLGSLRTALFNYLLARRTGGQFLLRIEDTDQKRTIPGAEERLCEDLHWAGLQWDEGPTVGGPHGPYRQSERTSLYRTHAHELISNGHAYRCFCSPERLDTLARHRSQAGLPPGYDRTCANLSAEESEERAAKGEAHVVRLKADGYPMFEDLVYGKTGQNRQKHKVDFIDRIYDDPILLKSDGHPTYHLANVVDDHTMKITHVIRGTEWMPSTPMHMALYDAFKWTPPKFGHVPLLVDKNGQKLSKRNADIDISFFRDKQGVLPATLVNFAALLGWSHTQKSDVFSLDELEQIFNLKITKGNAVVAFEKLWFLQKAHAQRYATTGGPVFEGMVSKVSEAANNTCPITELGPILQGRTLPEYVTPLLRADAKSYTNAQEFVERNRSFFTPTLDRAPYTPTSSKNPSTTPGSETPTVPISALHTAAAAFSLVPESHWNAETHRFNISSYDGASALSDTTSSSSVSAPDAATPEEAEKARIAADKTFKKELYHYLRWALSAGAPGPGIPETMEILGRAESVKRLDEARLLTTDESSKRGLFRGNRRPKGVDLDGDTSWMGSLAPQ</sequence>
<keyword evidence="16" id="KW-1185">Reference proteome</keyword>
<evidence type="ECO:0000259" key="14">
    <source>
        <dbReference type="Pfam" id="PF19269"/>
    </source>
</evidence>
<dbReference type="InterPro" id="IPR000924">
    <property type="entry name" value="Glu/Gln-tRNA-synth"/>
</dbReference>
<dbReference type="InterPro" id="IPR008925">
    <property type="entry name" value="aa_tRNA-synth_I_cd-bd_sf"/>
</dbReference>
<dbReference type="EC" id="6.1.1.17" evidence="3"/>
<dbReference type="GeneID" id="39601448"/>
<keyword evidence="8 11" id="KW-0030">Aminoacyl-tRNA synthetase</keyword>
<evidence type="ECO:0000256" key="2">
    <source>
        <dbReference type="ARBA" id="ARBA00007894"/>
    </source>
</evidence>
<evidence type="ECO:0000256" key="7">
    <source>
        <dbReference type="ARBA" id="ARBA00022917"/>
    </source>
</evidence>
<dbReference type="Gene3D" id="3.40.50.620">
    <property type="entry name" value="HUPs"/>
    <property type="match status" value="1"/>
</dbReference>
<feature type="compositionally biased region" description="Low complexity" evidence="12">
    <location>
        <begin position="511"/>
        <end position="526"/>
    </location>
</feature>
<evidence type="ECO:0000256" key="11">
    <source>
        <dbReference type="RuleBase" id="RU363037"/>
    </source>
</evidence>
<feature type="region of interest" description="Disordered" evidence="12">
    <location>
        <begin position="511"/>
        <end position="532"/>
    </location>
</feature>
<dbReference type="InterPro" id="IPR020058">
    <property type="entry name" value="Glu/Gln-tRNA-synth_Ib_cat-dom"/>
</dbReference>
<protein>
    <recommendedName>
        <fullName evidence="10">Glutamate--tRNA ligase, mitochondrial</fullName>
        <ecNumber evidence="3">6.1.1.17</ecNumber>
    </recommendedName>
    <alternativeName>
        <fullName evidence="9">Glutamyl-tRNA synthetase</fullName>
    </alternativeName>
</protein>
<dbReference type="SUPFAM" id="SSF48163">
    <property type="entry name" value="An anticodon-binding domain of class I aminoacyl-tRNA synthetases"/>
    <property type="match status" value="1"/>
</dbReference>
<comment type="subcellular location">
    <subcellularLocation>
        <location evidence="1">Mitochondrion</location>
    </subcellularLocation>
</comment>
<dbReference type="InterPro" id="IPR033910">
    <property type="entry name" value="GluRS_core"/>
</dbReference>
<dbReference type="GO" id="GO:0004818">
    <property type="term" value="F:glutamate-tRNA ligase activity"/>
    <property type="evidence" value="ECO:0007669"/>
    <property type="project" value="UniProtKB-EC"/>
</dbReference>
<dbReference type="GO" id="GO:0000049">
    <property type="term" value="F:tRNA binding"/>
    <property type="evidence" value="ECO:0007669"/>
    <property type="project" value="InterPro"/>
</dbReference>
<evidence type="ECO:0000313" key="15">
    <source>
        <dbReference type="EMBL" id="RWQ93952.1"/>
    </source>
</evidence>
<evidence type="ECO:0000256" key="5">
    <source>
        <dbReference type="ARBA" id="ARBA00022741"/>
    </source>
</evidence>
<dbReference type="InterPro" id="IPR004527">
    <property type="entry name" value="Glu-tRNA-ligase_bac/mito"/>
</dbReference>
<accession>A0A443HQ67</accession>
<name>A0A443HQ67_BYSSP</name>
<dbReference type="EMBL" id="RCNU01000008">
    <property type="protein sequence ID" value="RWQ93952.1"/>
    <property type="molecule type" value="Genomic_DNA"/>
</dbReference>
<keyword evidence="4 11" id="KW-0436">Ligase</keyword>
<dbReference type="VEuPathDB" id="FungiDB:C8Q69DRAFT_492492"/>
<dbReference type="SUPFAM" id="SSF52374">
    <property type="entry name" value="Nucleotidylyl transferase"/>
    <property type="match status" value="1"/>
</dbReference>
<dbReference type="InterPro" id="IPR049940">
    <property type="entry name" value="GluQ/Sye"/>
</dbReference>
<evidence type="ECO:0000256" key="1">
    <source>
        <dbReference type="ARBA" id="ARBA00004173"/>
    </source>
</evidence>
<gene>
    <name evidence="15" type="ORF">C8Q69DRAFT_492492</name>
</gene>
<dbReference type="CDD" id="cd00808">
    <property type="entry name" value="GluRS_core"/>
    <property type="match status" value="1"/>
</dbReference>
<evidence type="ECO:0000259" key="13">
    <source>
        <dbReference type="Pfam" id="PF00749"/>
    </source>
</evidence>
<reference evidence="15 16" key="1">
    <citation type="journal article" date="2018" name="Front. Microbiol.">
        <title>Genomic and genetic insights into a cosmopolitan fungus, Paecilomyces variotii (Eurotiales).</title>
        <authorList>
            <person name="Urquhart A.S."/>
            <person name="Mondo S.J."/>
            <person name="Makela M.R."/>
            <person name="Hane J.K."/>
            <person name="Wiebenga A."/>
            <person name="He G."/>
            <person name="Mihaltcheva S."/>
            <person name="Pangilinan J."/>
            <person name="Lipzen A."/>
            <person name="Barry K."/>
            <person name="de Vries R.P."/>
            <person name="Grigoriev I.V."/>
            <person name="Idnurm A."/>
        </authorList>
    </citation>
    <scope>NUCLEOTIDE SEQUENCE [LARGE SCALE GENOMIC DNA]</scope>
    <source>
        <strain evidence="15 16">CBS 101075</strain>
    </source>
</reference>